<keyword evidence="5" id="KW-1185">Reference proteome</keyword>
<dbReference type="PANTHER" id="PTHR20953:SF3">
    <property type="entry name" value="P-LOOP CONTAINING NUCLEOSIDE TRIPHOSPHATE HYDROLASES SUPERFAMILY PROTEIN"/>
    <property type="match status" value="1"/>
</dbReference>
<feature type="domain" description="AAA+ ATPase" evidence="3">
    <location>
        <begin position="135"/>
        <end position="282"/>
    </location>
</feature>
<dbReference type="SUPFAM" id="SSF52540">
    <property type="entry name" value="P-loop containing nucleoside triphosphate hydrolases"/>
    <property type="match status" value="1"/>
</dbReference>
<name>A0A1I2JKG7_9BACI</name>
<dbReference type="CDD" id="cd00267">
    <property type="entry name" value="ABC_ATPase"/>
    <property type="match status" value="1"/>
</dbReference>
<dbReference type="EMBL" id="FOOG01000001">
    <property type="protein sequence ID" value="SFF54363.1"/>
    <property type="molecule type" value="Genomic_DNA"/>
</dbReference>
<dbReference type="RefSeq" id="WP_089749224.1">
    <property type="nucleotide sequence ID" value="NZ_FOOG01000001.1"/>
</dbReference>
<dbReference type="AlphaFoldDB" id="A0A1I2JKG7"/>
<dbReference type="InterPro" id="IPR003593">
    <property type="entry name" value="AAA+_ATPase"/>
</dbReference>
<proteinExistence type="predicted"/>
<evidence type="ECO:0000313" key="5">
    <source>
        <dbReference type="Proteomes" id="UP000198897"/>
    </source>
</evidence>
<accession>A0A1I2JKG7</accession>
<organism evidence="4 5">
    <name type="scientific">Halobacillus alkaliphilus</name>
    <dbReference type="NCBI Taxonomy" id="396056"/>
    <lineage>
        <taxon>Bacteria</taxon>
        <taxon>Bacillati</taxon>
        <taxon>Bacillota</taxon>
        <taxon>Bacilli</taxon>
        <taxon>Bacillales</taxon>
        <taxon>Bacillaceae</taxon>
        <taxon>Halobacillus</taxon>
    </lineage>
</organism>
<gene>
    <name evidence="4" type="ORF">SAMN05216353_101195</name>
</gene>
<reference evidence="5" key="1">
    <citation type="submission" date="2016-10" db="EMBL/GenBank/DDBJ databases">
        <authorList>
            <person name="Varghese N."/>
            <person name="Submissions S."/>
        </authorList>
    </citation>
    <scope>NUCLEOTIDE SEQUENCE [LARGE SCALE GENOMIC DNA]</scope>
    <source>
        <strain evidence="5">FP5</strain>
    </source>
</reference>
<evidence type="ECO:0000313" key="4">
    <source>
        <dbReference type="EMBL" id="SFF54363.1"/>
    </source>
</evidence>
<evidence type="ECO:0000256" key="2">
    <source>
        <dbReference type="ARBA" id="ARBA00022840"/>
    </source>
</evidence>
<dbReference type="Gene3D" id="3.40.50.300">
    <property type="entry name" value="P-loop containing nucleotide triphosphate hydrolases"/>
    <property type="match status" value="1"/>
</dbReference>
<dbReference type="InterPro" id="IPR014217">
    <property type="entry name" value="Spore_III_AA"/>
</dbReference>
<dbReference type="InterPro" id="IPR045735">
    <property type="entry name" value="Spore_III_AA_AAA+_ATPase"/>
</dbReference>
<keyword evidence="2" id="KW-0067">ATP-binding</keyword>
<dbReference type="Proteomes" id="UP000198897">
    <property type="component" value="Unassembled WGS sequence"/>
</dbReference>
<dbReference type="PANTHER" id="PTHR20953">
    <property type="entry name" value="KINASE-RELATED"/>
    <property type="match status" value="1"/>
</dbReference>
<evidence type="ECO:0000259" key="3">
    <source>
        <dbReference type="SMART" id="SM00382"/>
    </source>
</evidence>
<dbReference type="OrthoDB" id="9768243at2"/>
<dbReference type="NCBIfam" id="TIGR02858">
    <property type="entry name" value="spore_III_AA"/>
    <property type="match status" value="1"/>
</dbReference>
<dbReference type="Pfam" id="PF19568">
    <property type="entry name" value="Spore_III_AA"/>
    <property type="match status" value="1"/>
</dbReference>
<dbReference type="SMART" id="SM00382">
    <property type="entry name" value="AAA"/>
    <property type="match status" value="1"/>
</dbReference>
<dbReference type="InterPro" id="IPR027417">
    <property type="entry name" value="P-loop_NTPase"/>
</dbReference>
<keyword evidence="1" id="KW-0547">Nucleotide-binding</keyword>
<evidence type="ECO:0000256" key="1">
    <source>
        <dbReference type="ARBA" id="ARBA00022741"/>
    </source>
</evidence>
<dbReference type="GO" id="GO:0005524">
    <property type="term" value="F:ATP binding"/>
    <property type="evidence" value="ECO:0007669"/>
    <property type="project" value="UniProtKB-KW"/>
</dbReference>
<protein>
    <submittedName>
        <fullName evidence="4">Stage III sporulation protein AA</fullName>
    </submittedName>
</protein>
<sequence>MEEIIRLFPDHFQILLKRKVNWKTIQEIRLRINQKIEVLDARKNGVVEGPLVTSIDLSYVLNQISQFSLYRFKDELKEGFITIEGGHRVGLAGKANTVNHQVETLKHIAFMNIRVAKNATGQINQLIPYLYQDGKWTSTLIIGPPHSGKTTLLRELAQRIGSGHQDQRASKVAIVDERSEIAASLRGVPQLDVGERTDVMDACPKAEGMMMMIRSMSPEVMIVDEIGGAADANAIREATFTGVEVICSIHGTSITNVQKRPSAKELIEEGVFERYLVLERLSPNNAGSVTVLDECGLPIAHWKGRELHGVDWGRTHPDCNNTSRF</sequence>